<dbReference type="FunFam" id="1.10.275.60:FF:000001">
    <property type="entry name" value="Adenylosuccinate lyase"/>
    <property type="match status" value="1"/>
</dbReference>
<dbReference type="InterPro" id="IPR019468">
    <property type="entry name" value="AdenyloSucc_lyase_C"/>
</dbReference>
<dbReference type="SUPFAM" id="SSF48557">
    <property type="entry name" value="L-aspartase-like"/>
    <property type="match status" value="1"/>
</dbReference>
<evidence type="ECO:0000256" key="5">
    <source>
        <dbReference type="RuleBase" id="RU361172"/>
    </source>
</evidence>
<comment type="pathway">
    <text evidence="5">Purine metabolism; AMP biosynthesis via de novo pathway; AMP from IMP: step 2/2.</text>
</comment>
<dbReference type="PROSITE" id="PS00163">
    <property type="entry name" value="FUMARATE_LYASES"/>
    <property type="match status" value="1"/>
</dbReference>
<keyword evidence="1" id="KW-0028">Amino-acid biosynthesis</keyword>
<evidence type="ECO:0000256" key="4">
    <source>
        <dbReference type="NCBIfam" id="TIGR00928"/>
    </source>
</evidence>
<dbReference type="Gene3D" id="1.10.40.30">
    <property type="entry name" value="Fumarase/aspartase (C-terminal domain)"/>
    <property type="match status" value="1"/>
</dbReference>
<dbReference type="GO" id="GO:0044208">
    <property type="term" value="P:'de novo' AMP biosynthetic process"/>
    <property type="evidence" value="ECO:0007669"/>
    <property type="project" value="TreeGrafter"/>
</dbReference>
<name>A0A9D2PNY0_9FIRM</name>
<accession>A0A9D2PNY0</accession>
<comment type="caution">
    <text evidence="7">The sequence shown here is derived from an EMBL/GenBank/DDBJ whole genome shotgun (WGS) entry which is preliminary data.</text>
</comment>
<dbReference type="InterPro" id="IPR000362">
    <property type="entry name" value="Fumarate_lyase_fam"/>
</dbReference>
<dbReference type="InterPro" id="IPR022761">
    <property type="entry name" value="Fumarate_lyase_N"/>
</dbReference>
<keyword evidence="2 5" id="KW-0658">Purine biosynthesis</keyword>
<dbReference type="SMART" id="SM00998">
    <property type="entry name" value="ADSL_C"/>
    <property type="match status" value="1"/>
</dbReference>
<dbReference type="GO" id="GO:0070626">
    <property type="term" value="F:(S)-2-(5-amino-1-(5-phospho-D-ribosyl)imidazole-4-carboxamido) succinate lyase (fumarate-forming) activity"/>
    <property type="evidence" value="ECO:0007669"/>
    <property type="project" value="TreeGrafter"/>
</dbReference>
<dbReference type="CDD" id="cd03302">
    <property type="entry name" value="Adenylsuccinate_lyase_2"/>
    <property type="match status" value="1"/>
</dbReference>
<evidence type="ECO:0000256" key="3">
    <source>
        <dbReference type="ARBA" id="ARBA00023239"/>
    </source>
</evidence>
<comment type="similarity">
    <text evidence="5">Belongs to the lyase 1 family. Adenylosuccinate lyase subfamily.</text>
</comment>
<dbReference type="GO" id="GO:0004018">
    <property type="term" value="F:N6-(1,2-dicarboxyethyl)AMP AMP-lyase (fumarate-forming) activity"/>
    <property type="evidence" value="ECO:0007669"/>
    <property type="project" value="UniProtKB-UniRule"/>
</dbReference>
<evidence type="ECO:0000259" key="6">
    <source>
        <dbReference type="SMART" id="SM00998"/>
    </source>
</evidence>
<comment type="catalytic activity">
    <reaction evidence="5">
        <text>(2S)-2-[5-amino-1-(5-phospho-beta-D-ribosyl)imidazole-4-carboxamido]succinate = 5-amino-1-(5-phospho-beta-D-ribosyl)imidazole-4-carboxamide + fumarate</text>
        <dbReference type="Rhea" id="RHEA:23920"/>
        <dbReference type="ChEBI" id="CHEBI:29806"/>
        <dbReference type="ChEBI" id="CHEBI:58443"/>
        <dbReference type="ChEBI" id="CHEBI:58475"/>
        <dbReference type="EC" id="4.3.2.2"/>
    </reaction>
</comment>
<dbReference type="Proteomes" id="UP000823886">
    <property type="component" value="Unassembled WGS sequence"/>
</dbReference>
<proteinExistence type="inferred from homology"/>
<dbReference type="EC" id="4.3.2.2" evidence="4 5"/>
<dbReference type="GO" id="GO:0005829">
    <property type="term" value="C:cytosol"/>
    <property type="evidence" value="ECO:0007669"/>
    <property type="project" value="TreeGrafter"/>
</dbReference>
<evidence type="ECO:0000256" key="2">
    <source>
        <dbReference type="ARBA" id="ARBA00022755"/>
    </source>
</evidence>
<dbReference type="GO" id="GO:0008652">
    <property type="term" value="P:amino acid biosynthetic process"/>
    <property type="evidence" value="ECO:0007669"/>
    <property type="project" value="UniProtKB-KW"/>
</dbReference>
<comment type="catalytic activity">
    <reaction evidence="5">
        <text>N(6)-(1,2-dicarboxyethyl)-AMP = fumarate + AMP</text>
        <dbReference type="Rhea" id="RHEA:16853"/>
        <dbReference type="ChEBI" id="CHEBI:29806"/>
        <dbReference type="ChEBI" id="CHEBI:57567"/>
        <dbReference type="ChEBI" id="CHEBI:456215"/>
        <dbReference type="EC" id="4.3.2.2"/>
    </reaction>
</comment>
<keyword evidence="3 5" id="KW-0456">Lyase</keyword>
<comment type="pathway">
    <text evidence="5">Purine metabolism; IMP biosynthesis via de novo pathway; 5-amino-1-(5-phospho-D-ribosyl)imidazole-4-carboxamide from 5-amino-1-(5-phospho-D-ribosyl)imidazole-4-carboxylate: step 2/2.</text>
</comment>
<dbReference type="PANTHER" id="PTHR43172">
    <property type="entry name" value="ADENYLOSUCCINATE LYASE"/>
    <property type="match status" value="1"/>
</dbReference>
<evidence type="ECO:0000313" key="7">
    <source>
        <dbReference type="EMBL" id="HJC63350.1"/>
    </source>
</evidence>
<protein>
    <recommendedName>
        <fullName evidence="4 5">Adenylosuccinate lyase</fullName>
        <shortName evidence="5">ASL</shortName>
        <ecNumber evidence="4 5">4.3.2.2</ecNumber>
    </recommendedName>
    <alternativeName>
        <fullName evidence="5">Adenylosuccinase</fullName>
    </alternativeName>
</protein>
<sequence length="477" mass="53735">MNTDRYVSPLSERYASKEMQYIFSPDMKFRTWRKLWIALAETEKELGLNITQEQIDELKAHADDINYDVAKEREKQVRHDVMSHVYAYGVQCPKAKGIIHLGATSCYVGDNTDIIVMTEALKLVRRKLLNVIAELAKFADEYKSLPTLAFTHFQPAQPTTVGKRATLWMQEFTLDLEDLDHVLNTMKLLGSKGTTGTQASFLELFDGDQETIDKIDPMIAEKMGFKECYPVSGQTYSRKVDTRVLNVLAGIAASAHKFSNDIRLLQHLKEVEEPFEKSQIGSSAMAYKRNPMRSERIASLSRFVMVDALNPAITSATQWFERTLDDSANKRLSVPEGFLAVDGILDLCLNVVDGLVVYPKVIEKRLRSELPFMATENIMMDAVKAGGDRQELHERIRELSMEAGKTVKVEGKENNLLELIAADPAFNMSLEDLEKTMDPAKYTGRAAVQVDAFLKNVIHPILESNKDVLGMTAEINV</sequence>
<dbReference type="AlphaFoldDB" id="A0A9D2PNY0"/>
<dbReference type="Gene3D" id="1.20.200.10">
    <property type="entry name" value="Fumarase/aspartase (Central domain)"/>
    <property type="match status" value="1"/>
</dbReference>
<evidence type="ECO:0000256" key="1">
    <source>
        <dbReference type="ARBA" id="ARBA00022605"/>
    </source>
</evidence>
<dbReference type="PANTHER" id="PTHR43172:SF1">
    <property type="entry name" value="ADENYLOSUCCINATE LYASE"/>
    <property type="match status" value="1"/>
</dbReference>
<dbReference type="InterPro" id="IPR004769">
    <property type="entry name" value="Pur_lyase"/>
</dbReference>
<reference evidence="7" key="1">
    <citation type="journal article" date="2021" name="PeerJ">
        <title>Extensive microbial diversity within the chicken gut microbiome revealed by metagenomics and culture.</title>
        <authorList>
            <person name="Gilroy R."/>
            <person name="Ravi A."/>
            <person name="Getino M."/>
            <person name="Pursley I."/>
            <person name="Horton D.L."/>
            <person name="Alikhan N.F."/>
            <person name="Baker D."/>
            <person name="Gharbi K."/>
            <person name="Hall N."/>
            <person name="Watson M."/>
            <person name="Adriaenssens E.M."/>
            <person name="Foster-Nyarko E."/>
            <person name="Jarju S."/>
            <person name="Secka A."/>
            <person name="Antonio M."/>
            <person name="Oren A."/>
            <person name="Chaudhuri R.R."/>
            <person name="La Ragione R."/>
            <person name="Hildebrand F."/>
            <person name="Pallen M.J."/>
        </authorList>
    </citation>
    <scope>NUCLEOTIDE SEQUENCE</scope>
    <source>
        <strain evidence="7">ChiBcec2-3848</strain>
    </source>
</reference>
<dbReference type="Gene3D" id="1.10.275.60">
    <property type="match status" value="1"/>
</dbReference>
<evidence type="ECO:0000313" key="8">
    <source>
        <dbReference type="Proteomes" id="UP000823886"/>
    </source>
</evidence>
<feature type="domain" description="Adenylosuccinate lyase C-terminal" evidence="6">
    <location>
        <begin position="370"/>
        <end position="454"/>
    </location>
</feature>
<dbReference type="NCBIfam" id="TIGR00928">
    <property type="entry name" value="purB"/>
    <property type="match status" value="1"/>
</dbReference>
<dbReference type="InterPro" id="IPR020557">
    <property type="entry name" value="Fumarate_lyase_CS"/>
</dbReference>
<dbReference type="Pfam" id="PF00206">
    <property type="entry name" value="Lyase_1"/>
    <property type="match status" value="1"/>
</dbReference>
<dbReference type="EMBL" id="DWVZ01000092">
    <property type="protein sequence ID" value="HJC63350.1"/>
    <property type="molecule type" value="Genomic_DNA"/>
</dbReference>
<dbReference type="Pfam" id="PF10397">
    <property type="entry name" value="ADSL_C"/>
    <property type="match status" value="1"/>
</dbReference>
<dbReference type="PRINTS" id="PR00149">
    <property type="entry name" value="FUMRATELYASE"/>
</dbReference>
<dbReference type="InterPro" id="IPR008948">
    <property type="entry name" value="L-Aspartase-like"/>
</dbReference>
<gene>
    <name evidence="7" type="ORF">H9753_07010</name>
</gene>
<reference evidence="7" key="2">
    <citation type="submission" date="2021-04" db="EMBL/GenBank/DDBJ databases">
        <authorList>
            <person name="Gilroy R."/>
        </authorList>
    </citation>
    <scope>NUCLEOTIDE SEQUENCE</scope>
    <source>
        <strain evidence="7">ChiBcec2-3848</strain>
    </source>
</reference>
<organism evidence="7 8">
    <name type="scientific">Candidatus Blautia merdavium</name>
    <dbReference type="NCBI Taxonomy" id="2838494"/>
    <lineage>
        <taxon>Bacteria</taxon>
        <taxon>Bacillati</taxon>
        <taxon>Bacillota</taxon>
        <taxon>Clostridia</taxon>
        <taxon>Lachnospirales</taxon>
        <taxon>Lachnospiraceae</taxon>
        <taxon>Blautia</taxon>
    </lineage>
</organism>